<feature type="region of interest" description="Disordered" evidence="6">
    <location>
        <begin position="233"/>
        <end position="255"/>
    </location>
</feature>
<dbReference type="Proteomes" id="UP000320216">
    <property type="component" value="Chromosome"/>
</dbReference>
<keyword evidence="4 5" id="KW-0963">Cytoplasm</keyword>
<evidence type="ECO:0000256" key="3">
    <source>
        <dbReference type="ARBA" id="ARBA00018111"/>
    </source>
</evidence>
<evidence type="ECO:0000259" key="9">
    <source>
        <dbReference type="Pfam" id="PF21982"/>
    </source>
</evidence>
<accession>A0A5B8M0Q3</accession>
<dbReference type="GO" id="GO:0006282">
    <property type="term" value="P:regulation of DNA repair"/>
    <property type="evidence" value="ECO:0007669"/>
    <property type="project" value="UniProtKB-UniRule"/>
</dbReference>
<feature type="compositionally biased region" description="Basic and acidic residues" evidence="6">
    <location>
        <begin position="234"/>
        <end position="255"/>
    </location>
</feature>
<feature type="region of interest" description="Disordered" evidence="6">
    <location>
        <begin position="1"/>
        <end position="88"/>
    </location>
</feature>
<protein>
    <recommendedName>
        <fullName evidence="3 5">Regulatory protein RecX</fullName>
    </recommendedName>
</protein>
<comment type="function">
    <text evidence="5">Modulates RecA activity.</text>
</comment>
<dbReference type="InterPro" id="IPR053924">
    <property type="entry name" value="RecX_HTH_2nd"/>
</dbReference>
<dbReference type="OrthoDB" id="5244465at2"/>
<evidence type="ECO:0000259" key="8">
    <source>
        <dbReference type="Pfam" id="PF21981"/>
    </source>
</evidence>
<evidence type="ECO:0000256" key="4">
    <source>
        <dbReference type="ARBA" id="ARBA00022490"/>
    </source>
</evidence>
<evidence type="ECO:0000256" key="5">
    <source>
        <dbReference type="HAMAP-Rule" id="MF_01114"/>
    </source>
</evidence>
<dbReference type="GO" id="GO:0005737">
    <property type="term" value="C:cytoplasm"/>
    <property type="evidence" value="ECO:0007669"/>
    <property type="project" value="UniProtKB-SubCell"/>
</dbReference>
<organism evidence="10 11">
    <name type="scientific">Humibacter ginsenosidimutans</name>
    <dbReference type="NCBI Taxonomy" id="2599293"/>
    <lineage>
        <taxon>Bacteria</taxon>
        <taxon>Bacillati</taxon>
        <taxon>Actinomycetota</taxon>
        <taxon>Actinomycetes</taxon>
        <taxon>Micrococcales</taxon>
        <taxon>Microbacteriaceae</taxon>
        <taxon>Humibacter</taxon>
    </lineage>
</organism>
<evidence type="ECO:0000256" key="6">
    <source>
        <dbReference type="SAM" id="MobiDB-lite"/>
    </source>
</evidence>
<dbReference type="EMBL" id="CP042305">
    <property type="protein sequence ID" value="QDZ13519.1"/>
    <property type="molecule type" value="Genomic_DNA"/>
</dbReference>
<dbReference type="PANTHER" id="PTHR33602:SF1">
    <property type="entry name" value="REGULATORY PROTEIN RECX FAMILY PROTEIN"/>
    <property type="match status" value="1"/>
</dbReference>
<name>A0A5B8M0Q3_9MICO</name>
<dbReference type="PANTHER" id="PTHR33602">
    <property type="entry name" value="REGULATORY PROTEIN RECX FAMILY PROTEIN"/>
    <property type="match status" value="1"/>
</dbReference>
<dbReference type="Pfam" id="PF02631">
    <property type="entry name" value="RecX_HTH2"/>
    <property type="match status" value="1"/>
</dbReference>
<dbReference type="InterPro" id="IPR003783">
    <property type="entry name" value="Regulatory_RecX"/>
</dbReference>
<dbReference type="HAMAP" id="MF_01114">
    <property type="entry name" value="RecX"/>
    <property type="match status" value="1"/>
</dbReference>
<evidence type="ECO:0000313" key="11">
    <source>
        <dbReference type="Proteomes" id="UP000320216"/>
    </source>
</evidence>
<feature type="domain" description="RecX first three-helical" evidence="9">
    <location>
        <begin position="92"/>
        <end position="129"/>
    </location>
</feature>
<reference evidence="10 11" key="1">
    <citation type="submission" date="2019-07" db="EMBL/GenBank/DDBJ databases">
        <title>Full genome sequence of Humibacter sp. WJ7-1.</title>
        <authorList>
            <person name="Im W.-T."/>
        </authorList>
    </citation>
    <scope>NUCLEOTIDE SEQUENCE [LARGE SCALE GENOMIC DNA]</scope>
    <source>
        <strain evidence="10 11">WJ7-1</strain>
    </source>
</reference>
<feature type="domain" description="RecX third three-helical" evidence="8">
    <location>
        <begin position="183"/>
        <end position="230"/>
    </location>
</feature>
<evidence type="ECO:0000259" key="7">
    <source>
        <dbReference type="Pfam" id="PF02631"/>
    </source>
</evidence>
<dbReference type="InterPro" id="IPR053925">
    <property type="entry name" value="RecX_HTH_3rd"/>
</dbReference>
<dbReference type="Pfam" id="PF21982">
    <property type="entry name" value="RecX_HTH1"/>
    <property type="match status" value="1"/>
</dbReference>
<evidence type="ECO:0000256" key="1">
    <source>
        <dbReference type="ARBA" id="ARBA00004496"/>
    </source>
</evidence>
<feature type="domain" description="RecX second three-helical" evidence="7">
    <location>
        <begin position="136"/>
        <end position="177"/>
    </location>
</feature>
<comment type="similarity">
    <text evidence="2 5">Belongs to the RecX family.</text>
</comment>
<dbReference type="InterPro" id="IPR036388">
    <property type="entry name" value="WH-like_DNA-bd_sf"/>
</dbReference>
<evidence type="ECO:0000313" key="10">
    <source>
        <dbReference type="EMBL" id="QDZ13519.1"/>
    </source>
</evidence>
<comment type="subcellular location">
    <subcellularLocation>
        <location evidence="1 5">Cytoplasm</location>
    </subcellularLocation>
</comment>
<sequence length="255" mass="27798">MVVQFPPAGGDESRPTRRRARSADGGAARGRSPEGDTLAPVTYLPGARPSAEAQEALARVRAVQESDEQDSGRATVARGANGRDRATTRANNVAIHQLARRGMSRWELEQVLAKREVDELTAAAELDRLESVGLVDDAALAVSVVYAMHARKGAGRTAIEMELRRRHLDDDVIAEAMAELDDDDELERATDLATTRARQLRAQPYEVAARRLNAYLARKGYDGDVVRAAVRTALSDHPRDSQGGHGRGRDGVRFR</sequence>
<dbReference type="Pfam" id="PF21981">
    <property type="entry name" value="RecX_HTH3"/>
    <property type="match status" value="1"/>
</dbReference>
<gene>
    <name evidence="5" type="primary">recX</name>
    <name evidence="10" type="ORF">FPZ11_00685</name>
</gene>
<dbReference type="InterPro" id="IPR053926">
    <property type="entry name" value="RecX_HTH_1st"/>
</dbReference>
<evidence type="ECO:0000256" key="2">
    <source>
        <dbReference type="ARBA" id="ARBA00009695"/>
    </source>
</evidence>
<dbReference type="AlphaFoldDB" id="A0A5B8M0Q3"/>
<dbReference type="KEGG" id="huw:FPZ11_00685"/>
<dbReference type="Gene3D" id="1.10.10.10">
    <property type="entry name" value="Winged helix-like DNA-binding domain superfamily/Winged helix DNA-binding domain"/>
    <property type="match status" value="3"/>
</dbReference>
<keyword evidence="11" id="KW-1185">Reference proteome</keyword>
<proteinExistence type="inferred from homology"/>